<dbReference type="EMBL" id="CP021434">
    <property type="protein sequence ID" value="ARU60831.1"/>
    <property type="molecule type" value="Genomic_DNA"/>
</dbReference>
<dbReference type="RefSeq" id="WP_087456220.1">
    <property type="nucleotide sequence ID" value="NZ_CP021434.1"/>
</dbReference>
<proteinExistence type="predicted"/>
<gene>
    <name evidence="2" type="ORF">CBW65_06780</name>
</gene>
<keyword evidence="3" id="KW-1185">Reference proteome</keyword>
<feature type="domain" description="Methyltransferase type 11" evidence="1">
    <location>
        <begin position="47"/>
        <end position="140"/>
    </location>
</feature>
<dbReference type="GO" id="GO:0008757">
    <property type="term" value="F:S-adenosylmethionine-dependent methyltransferase activity"/>
    <property type="evidence" value="ECO:0007669"/>
    <property type="project" value="InterPro"/>
</dbReference>
<evidence type="ECO:0000313" key="2">
    <source>
        <dbReference type="EMBL" id="ARU60831.1"/>
    </source>
</evidence>
<dbReference type="InterPro" id="IPR013216">
    <property type="entry name" value="Methyltransf_11"/>
</dbReference>
<sequence>MSVQAGSFEDFVSDYETKMSEPWALMLYDILYAQLGGLLDADAKTALVVGSGLGTFDRWLAGRGLEVTGTDVAPAMVEYAQRQAEQAGLSISYRVTDVLTGTMEQTYDLVVCHNVLEYVAMPDFAVANLASWLKPGGMLSLVLHNPVSKALKAAVTAQDPLKALELLDKREFHFDMMNATARNYTLAEAANWLQLCGFDVIEHYGVRTVYDLIPNEPKFDPEWHQKALQMELVLGTRSPYKEIGMFHHLIARKR</sequence>
<protein>
    <recommendedName>
        <fullName evidence="1">Methyltransferase type 11 domain-containing protein</fullName>
    </recommendedName>
</protein>
<organism evidence="2 3">
    <name type="scientific">Tumebacillus avium</name>
    <dbReference type="NCBI Taxonomy" id="1903704"/>
    <lineage>
        <taxon>Bacteria</taxon>
        <taxon>Bacillati</taxon>
        <taxon>Bacillota</taxon>
        <taxon>Bacilli</taxon>
        <taxon>Bacillales</taxon>
        <taxon>Alicyclobacillaceae</taxon>
        <taxon>Tumebacillus</taxon>
    </lineage>
</organism>
<evidence type="ECO:0000313" key="3">
    <source>
        <dbReference type="Proteomes" id="UP000195437"/>
    </source>
</evidence>
<dbReference type="Proteomes" id="UP000195437">
    <property type="component" value="Chromosome"/>
</dbReference>
<dbReference type="PANTHER" id="PTHR43861">
    <property type="entry name" value="TRANS-ACONITATE 2-METHYLTRANSFERASE-RELATED"/>
    <property type="match status" value="1"/>
</dbReference>
<reference evidence="3" key="1">
    <citation type="submission" date="2017-05" db="EMBL/GenBank/DDBJ databases">
        <authorList>
            <person name="Sung H."/>
        </authorList>
    </citation>
    <scope>NUCLEOTIDE SEQUENCE [LARGE SCALE GENOMIC DNA]</scope>
    <source>
        <strain evidence="3">AR23208</strain>
    </source>
</reference>
<name>A0A1Y0IJZ2_9BACL</name>
<evidence type="ECO:0000259" key="1">
    <source>
        <dbReference type="Pfam" id="PF08241"/>
    </source>
</evidence>
<dbReference type="Gene3D" id="3.40.50.150">
    <property type="entry name" value="Vaccinia Virus protein VP39"/>
    <property type="match status" value="1"/>
</dbReference>
<dbReference type="Pfam" id="PF08241">
    <property type="entry name" value="Methyltransf_11"/>
    <property type="match status" value="1"/>
</dbReference>
<dbReference type="CDD" id="cd02440">
    <property type="entry name" value="AdoMet_MTases"/>
    <property type="match status" value="1"/>
</dbReference>
<accession>A0A1Y0IJZ2</accession>
<dbReference type="KEGG" id="tum:CBW65_06780"/>
<dbReference type="AlphaFoldDB" id="A0A1Y0IJZ2"/>
<dbReference type="InterPro" id="IPR029063">
    <property type="entry name" value="SAM-dependent_MTases_sf"/>
</dbReference>
<dbReference type="SUPFAM" id="SSF53335">
    <property type="entry name" value="S-adenosyl-L-methionine-dependent methyltransferases"/>
    <property type="match status" value="1"/>
</dbReference>
<dbReference type="OrthoDB" id="2373418at2"/>